<dbReference type="SUPFAM" id="SSF52540">
    <property type="entry name" value="P-loop containing nucleoside triphosphate hydrolases"/>
    <property type="match status" value="1"/>
</dbReference>
<feature type="domain" description="ABC transporter" evidence="3">
    <location>
        <begin position="1"/>
        <end position="203"/>
    </location>
</feature>
<dbReference type="PANTHER" id="PTHR19229:SF36">
    <property type="entry name" value="ATP-BINDING CASSETTE SUB-FAMILY A MEMBER 2"/>
    <property type="match status" value="1"/>
</dbReference>
<gene>
    <name evidence="4" type="ORF">g.27360</name>
</gene>
<dbReference type="PANTHER" id="PTHR19229">
    <property type="entry name" value="ATP-BINDING CASSETTE TRANSPORTER SUBFAMILY A ABCA"/>
    <property type="match status" value="1"/>
</dbReference>
<dbReference type="InterPro" id="IPR056264">
    <property type="entry name" value="R2_ABCA1-4-like"/>
</dbReference>
<dbReference type="AlphaFoldDB" id="A0A1B6KVE0"/>
<dbReference type="CDD" id="cd03263">
    <property type="entry name" value="ABC_subfamily_A"/>
    <property type="match status" value="1"/>
</dbReference>
<dbReference type="Pfam" id="PF23321">
    <property type="entry name" value="R1_ABCA1"/>
    <property type="match status" value="1"/>
</dbReference>
<protein>
    <recommendedName>
        <fullName evidence="3">ABC transporter domain-containing protein</fullName>
    </recommendedName>
</protein>
<dbReference type="EMBL" id="GEBQ01024763">
    <property type="protein sequence ID" value="JAT15214.1"/>
    <property type="molecule type" value="Transcribed_RNA"/>
</dbReference>
<dbReference type="GO" id="GO:0140359">
    <property type="term" value="F:ABC-type transporter activity"/>
    <property type="evidence" value="ECO:0007669"/>
    <property type="project" value="InterPro"/>
</dbReference>
<dbReference type="Pfam" id="PF00005">
    <property type="entry name" value="ABC_tran"/>
    <property type="match status" value="1"/>
</dbReference>
<dbReference type="FunFam" id="3.40.50.300:FF:002470">
    <property type="entry name" value="ABC transporter, putative"/>
    <property type="match status" value="1"/>
</dbReference>
<keyword evidence="1" id="KW-0813">Transport</keyword>
<dbReference type="GO" id="GO:0016887">
    <property type="term" value="F:ATP hydrolysis activity"/>
    <property type="evidence" value="ECO:0007669"/>
    <property type="project" value="InterPro"/>
</dbReference>
<dbReference type="GO" id="GO:0005319">
    <property type="term" value="F:lipid transporter activity"/>
    <property type="evidence" value="ECO:0007669"/>
    <property type="project" value="TreeGrafter"/>
</dbReference>
<proteinExistence type="predicted"/>
<evidence type="ECO:0000256" key="1">
    <source>
        <dbReference type="ARBA" id="ARBA00022448"/>
    </source>
</evidence>
<accession>A0A1B6KVE0</accession>
<dbReference type="GO" id="GO:0005524">
    <property type="term" value="F:ATP binding"/>
    <property type="evidence" value="ECO:0007669"/>
    <property type="project" value="InterPro"/>
</dbReference>
<dbReference type="InterPro" id="IPR027417">
    <property type="entry name" value="P-loop_NTPase"/>
</dbReference>
<reference evidence="4" key="1">
    <citation type="submission" date="2015-11" db="EMBL/GenBank/DDBJ databases">
        <title>De novo transcriptome assembly of four potential Pierce s Disease insect vectors from Arizona vineyards.</title>
        <authorList>
            <person name="Tassone E.E."/>
        </authorList>
    </citation>
    <scope>NUCLEOTIDE SEQUENCE</scope>
</reference>
<feature type="non-terminal residue" evidence="4">
    <location>
        <position position="1"/>
    </location>
</feature>
<dbReference type="InterPro" id="IPR026082">
    <property type="entry name" value="ABCA"/>
</dbReference>
<organism evidence="4">
    <name type="scientific">Graphocephala atropunctata</name>
    <dbReference type="NCBI Taxonomy" id="36148"/>
    <lineage>
        <taxon>Eukaryota</taxon>
        <taxon>Metazoa</taxon>
        <taxon>Ecdysozoa</taxon>
        <taxon>Arthropoda</taxon>
        <taxon>Hexapoda</taxon>
        <taxon>Insecta</taxon>
        <taxon>Pterygota</taxon>
        <taxon>Neoptera</taxon>
        <taxon>Paraneoptera</taxon>
        <taxon>Hemiptera</taxon>
        <taxon>Auchenorrhyncha</taxon>
        <taxon>Membracoidea</taxon>
        <taxon>Cicadellidae</taxon>
        <taxon>Cicadellinae</taxon>
        <taxon>Cicadellini</taxon>
        <taxon>Graphocephala</taxon>
    </lineage>
</organism>
<dbReference type="PROSITE" id="PS50893">
    <property type="entry name" value="ABC_TRANSPORTER_2"/>
    <property type="match status" value="1"/>
</dbReference>
<name>A0A1B6KVE0_9HEMI</name>
<evidence type="ECO:0000256" key="2">
    <source>
        <dbReference type="ARBA" id="ARBA00022737"/>
    </source>
</evidence>
<keyword evidence="2" id="KW-0677">Repeat</keyword>
<dbReference type="Gene3D" id="3.40.50.300">
    <property type="entry name" value="P-loop containing nucleotide triphosphate hydrolases"/>
    <property type="match status" value="1"/>
</dbReference>
<dbReference type="GO" id="GO:0016020">
    <property type="term" value="C:membrane"/>
    <property type="evidence" value="ECO:0007669"/>
    <property type="project" value="InterPro"/>
</dbReference>
<sequence length="299" mass="33090">FGLLGVNGAGKTTTFKMLTGEEIPTVGTASILSYDSMHKKHKYLKEIGYCPQFDAIIDVLTGEEMLRLYAALRGIPLHDMDSEVRNWIHIMGLDEFAKAQCGTYSGGNKRKLSTAIALIGDPAVVFLDEPTAGVDPLSRRKLWDVLAQCQRTGQAIVLTSHSMEECEALCSRLTILVGGHMKCIGTTQYLKQKFGQGYTIMIKLCPTFADAGNALYALKEAVNRTFSNCFIKDEHKGLLHYHIADNTVLLSVLFSKLEELRQSHPVVEDYTVGDTTLEQVFMSFAKQIPPLIVIEPVDV</sequence>
<dbReference type="InterPro" id="IPR003439">
    <property type="entry name" value="ABC_transporter-like_ATP-bd"/>
</dbReference>
<evidence type="ECO:0000259" key="3">
    <source>
        <dbReference type="PROSITE" id="PS50893"/>
    </source>
</evidence>
<evidence type="ECO:0000313" key="4">
    <source>
        <dbReference type="EMBL" id="JAT15214.1"/>
    </source>
</evidence>